<feature type="compositionally biased region" description="Basic and acidic residues" evidence="1">
    <location>
        <begin position="240"/>
        <end position="271"/>
    </location>
</feature>
<feature type="compositionally biased region" description="Basic and acidic residues" evidence="1">
    <location>
        <begin position="30"/>
        <end position="39"/>
    </location>
</feature>
<feature type="compositionally biased region" description="Basic and acidic residues" evidence="1">
    <location>
        <begin position="73"/>
        <end position="89"/>
    </location>
</feature>
<feature type="compositionally biased region" description="Basic and acidic residues" evidence="1">
    <location>
        <begin position="161"/>
        <end position="176"/>
    </location>
</feature>
<feature type="compositionally biased region" description="Polar residues" evidence="1">
    <location>
        <begin position="128"/>
        <end position="138"/>
    </location>
</feature>
<proteinExistence type="predicted"/>
<feature type="compositionally biased region" description="Basic residues" evidence="1">
    <location>
        <begin position="106"/>
        <end position="116"/>
    </location>
</feature>
<dbReference type="AlphaFoldDB" id="A0A336M5J6"/>
<feature type="compositionally biased region" description="Polar residues" evidence="1">
    <location>
        <begin position="40"/>
        <end position="50"/>
    </location>
</feature>
<dbReference type="VEuPathDB" id="VectorBase:CSON010501"/>
<dbReference type="OMA" id="TATCFNI"/>
<reference evidence="3" key="2">
    <citation type="submission" date="2018-07" db="EMBL/GenBank/DDBJ databases">
        <authorList>
            <person name="Quirk P.G."/>
            <person name="Krulwich T.A."/>
        </authorList>
    </citation>
    <scope>NUCLEOTIDE SEQUENCE</scope>
</reference>
<evidence type="ECO:0000256" key="1">
    <source>
        <dbReference type="SAM" id="MobiDB-lite"/>
    </source>
</evidence>
<feature type="region of interest" description="Disordered" evidence="1">
    <location>
        <begin position="239"/>
        <end position="285"/>
    </location>
</feature>
<dbReference type="EMBL" id="UFQT01000429">
    <property type="protein sequence ID" value="SSX24223.1"/>
    <property type="molecule type" value="Genomic_DNA"/>
</dbReference>
<feature type="region of interest" description="Disordered" evidence="1">
    <location>
        <begin position="1"/>
        <end position="176"/>
    </location>
</feature>
<gene>
    <name evidence="3" type="primary">CSON010501</name>
</gene>
<name>A0A336M5J6_CULSO</name>
<feature type="compositionally biased region" description="Basic and acidic residues" evidence="1">
    <location>
        <begin position="117"/>
        <end position="127"/>
    </location>
</feature>
<dbReference type="EMBL" id="UFQS01000429">
    <property type="protein sequence ID" value="SSX03858.1"/>
    <property type="molecule type" value="Genomic_DNA"/>
</dbReference>
<organism evidence="3">
    <name type="scientific">Culicoides sonorensis</name>
    <name type="common">Biting midge</name>
    <dbReference type="NCBI Taxonomy" id="179676"/>
    <lineage>
        <taxon>Eukaryota</taxon>
        <taxon>Metazoa</taxon>
        <taxon>Ecdysozoa</taxon>
        <taxon>Arthropoda</taxon>
        <taxon>Hexapoda</taxon>
        <taxon>Insecta</taxon>
        <taxon>Pterygota</taxon>
        <taxon>Neoptera</taxon>
        <taxon>Endopterygota</taxon>
        <taxon>Diptera</taxon>
        <taxon>Nematocera</taxon>
        <taxon>Chironomoidea</taxon>
        <taxon>Ceratopogonidae</taxon>
        <taxon>Ceratopogoninae</taxon>
        <taxon>Culicoides</taxon>
        <taxon>Monoculicoides</taxon>
    </lineage>
</organism>
<feature type="region of interest" description="Disordered" evidence="1">
    <location>
        <begin position="181"/>
        <end position="200"/>
    </location>
</feature>
<accession>A0A336M5J6</accession>
<protein>
    <submittedName>
        <fullName evidence="3">CSON010501 protein</fullName>
    </submittedName>
</protein>
<evidence type="ECO:0000313" key="2">
    <source>
        <dbReference type="EMBL" id="SSX03858.1"/>
    </source>
</evidence>
<evidence type="ECO:0000313" key="3">
    <source>
        <dbReference type="EMBL" id="SSX24223.1"/>
    </source>
</evidence>
<sequence length="378" mass="42997">MKTTANINDEPLSTPVKSRGRKRVKVVNVAKEDEQHESQIKNQDTKTTAKVNDEPVSTPVKSRGRKRVNAAKIAEEDGKQKSQIEDQDMKTTANINDEPLSTPIKSRGRKRVKVVKVAKEDEQHESQIKNQDTKTTAKVNDEPVSTPVKSRGRKRVNAAKIAEEDGKQKSQIEDQDMKTTAIINDEQLSTPVKSRGRKRKVQLHEENLFVTFSKENPSQNQDAQLNGISTVQKQISTTELKGRDLKGKNFRQKKEVKEDKEQKNETNDSQKIEQNSNIETARCQKRKNIDSVNNVIESAIGNYNTKSMNNMTMKKENENLSYEQKEDPLKKSLKRKKVEVMDQSQGFVSDGVVTRKRTRTKNETIELAVLTQSKRSKN</sequence>
<reference evidence="2" key="1">
    <citation type="submission" date="2018-04" db="EMBL/GenBank/DDBJ databases">
        <authorList>
            <person name="Go L.Y."/>
            <person name="Mitchell J.A."/>
        </authorList>
    </citation>
    <scope>NUCLEOTIDE SEQUENCE</scope>
    <source>
        <tissue evidence="2">Whole organism</tissue>
    </source>
</reference>